<proteinExistence type="predicted"/>
<dbReference type="EMBL" id="JBHEZX010000010">
    <property type="protein sequence ID" value="MFC1412141.1"/>
    <property type="molecule type" value="Genomic_DNA"/>
</dbReference>
<organism evidence="1 2">
    <name type="scientific">Streptacidiphilus alkalitolerans</name>
    <dbReference type="NCBI Taxonomy" id="3342712"/>
    <lineage>
        <taxon>Bacteria</taxon>
        <taxon>Bacillati</taxon>
        <taxon>Actinomycetota</taxon>
        <taxon>Actinomycetes</taxon>
        <taxon>Kitasatosporales</taxon>
        <taxon>Streptomycetaceae</taxon>
        <taxon>Streptacidiphilus</taxon>
    </lineage>
</organism>
<keyword evidence="2" id="KW-1185">Reference proteome</keyword>
<evidence type="ECO:0000313" key="1">
    <source>
        <dbReference type="EMBL" id="MFC1412141.1"/>
    </source>
</evidence>
<accession>A0ABV6VEL4</accession>
<reference evidence="1 2" key="1">
    <citation type="submission" date="2024-09" db="EMBL/GenBank/DDBJ databases">
        <authorList>
            <person name="Lee S.D."/>
        </authorList>
    </citation>
    <scope>NUCLEOTIDE SEQUENCE [LARGE SCALE GENOMIC DNA]</scope>
    <source>
        <strain evidence="1 2">N1-1</strain>
    </source>
</reference>
<comment type="caution">
    <text evidence="1">The sequence shown here is derived from an EMBL/GenBank/DDBJ whole genome shotgun (WGS) entry which is preliminary data.</text>
</comment>
<evidence type="ECO:0000313" key="2">
    <source>
        <dbReference type="Proteomes" id="UP001592582"/>
    </source>
</evidence>
<dbReference type="Proteomes" id="UP001592582">
    <property type="component" value="Unassembled WGS sequence"/>
</dbReference>
<name>A0ABV6VEL4_9ACTN</name>
<sequence length="54" mass="5534">MSTPEESAVPSEQDPTAVEPAAEDAAGTTNDDTQPDASDSGGSPIRPDHVRTQP</sequence>
<protein>
    <submittedName>
        <fullName evidence="1">Uncharacterized protein</fullName>
    </submittedName>
</protein>
<gene>
    <name evidence="1" type="ORF">ACEZDG_23005</name>
</gene>